<proteinExistence type="predicted"/>
<protein>
    <recommendedName>
        <fullName evidence="4">DNA replication checkpoint mediator MRC1 domain-containing protein</fullName>
    </recommendedName>
</protein>
<evidence type="ECO:0000256" key="1">
    <source>
        <dbReference type="SAM" id="MobiDB-lite"/>
    </source>
</evidence>
<feature type="compositionally biased region" description="Basic and acidic residues" evidence="1">
    <location>
        <begin position="135"/>
        <end position="144"/>
    </location>
</feature>
<dbReference type="Proteomes" id="UP000030645">
    <property type="component" value="Unassembled WGS sequence"/>
</dbReference>
<dbReference type="OrthoDB" id="1919305at2759"/>
<feature type="region of interest" description="Disordered" evidence="1">
    <location>
        <begin position="646"/>
        <end position="698"/>
    </location>
</feature>
<feature type="compositionally biased region" description="Low complexity" evidence="1">
    <location>
        <begin position="8"/>
        <end position="17"/>
    </location>
</feature>
<dbReference type="PANTHER" id="PTHR36005">
    <property type="entry name" value="DNA LIGASE-LIKE PROTEIN"/>
    <property type="match status" value="1"/>
</dbReference>
<feature type="region of interest" description="Disordered" evidence="1">
    <location>
        <begin position="1"/>
        <end position="188"/>
    </location>
</feature>
<evidence type="ECO:0000313" key="3">
    <source>
        <dbReference type="Proteomes" id="UP000030645"/>
    </source>
</evidence>
<evidence type="ECO:0008006" key="4">
    <source>
        <dbReference type="Google" id="ProtNLM"/>
    </source>
</evidence>
<feature type="compositionally biased region" description="Low complexity" evidence="1">
    <location>
        <begin position="63"/>
        <end position="75"/>
    </location>
</feature>
<feature type="compositionally biased region" description="Acidic residues" evidence="1">
    <location>
        <begin position="374"/>
        <end position="392"/>
    </location>
</feature>
<dbReference type="eggNOG" id="ENOG502QW84">
    <property type="taxonomic scope" value="Eukaryota"/>
</dbReference>
<organism evidence="2 3">
    <name type="scientific">Morus notabilis</name>
    <dbReference type="NCBI Taxonomy" id="981085"/>
    <lineage>
        <taxon>Eukaryota</taxon>
        <taxon>Viridiplantae</taxon>
        <taxon>Streptophyta</taxon>
        <taxon>Embryophyta</taxon>
        <taxon>Tracheophyta</taxon>
        <taxon>Spermatophyta</taxon>
        <taxon>Magnoliopsida</taxon>
        <taxon>eudicotyledons</taxon>
        <taxon>Gunneridae</taxon>
        <taxon>Pentapetalae</taxon>
        <taxon>rosids</taxon>
        <taxon>fabids</taxon>
        <taxon>Rosales</taxon>
        <taxon>Moraceae</taxon>
        <taxon>Moreae</taxon>
        <taxon>Morus</taxon>
    </lineage>
</organism>
<dbReference type="EMBL" id="KE345585">
    <property type="protein sequence ID" value="EXC07283.1"/>
    <property type="molecule type" value="Genomic_DNA"/>
</dbReference>
<feature type="compositionally biased region" description="Polar residues" evidence="1">
    <location>
        <begin position="679"/>
        <end position="698"/>
    </location>
</feature>
<keyword evidence="3" id="KW-1185">Reference proteome</keyword>
<sequence length="748" mass="84371">MESDDEVLLSSSPSRASPPVPERKLKRLKKAIRVSPDAQLERSNSVPLMAEENFSQSEALNFGESEQQLSSGSGSEEFDDGNVLDSGFPGFDGEKDGSGAKRALDFEALGEEADENGEDRSKEIREESADVSMGEFEKKRRSPDPLEEEKDNKKKRKKSTEGSGDDEKSKDTSANKRRSEKERRDYLKQLHAESQRLLRETRDAAFKPVPLVQKPISSVLEKIRQRKLEVSKKSFSITSTSFIDDDNDSSREVTVIRNTENTRVDEREDNRVSAATCKETISRPTEAEGSINVLNTDESNDRVRPSSIKVPRMVVGEESNQSFRAPIDDTQELFSDSQSSDSKNEAPSSPLEEVFVPSELVMNLQLDSAPPDDVSSDEEDNDKENVDPDPSESADLASSPKGNPVKAFVDDEAEEEDDSDNDLQRFKDNDDDEDAEDLEELNEMITAGYEERPVDSERRNEFHQQWLEQQDAAGTEILLQKLKYGSKHRETTLVEEEEDKEENEDGEFGDEEAEELAPTDPVRINLRKVKQMIPQMFTDNNDAYLSDDEETEKRLAKQCLLQKVEEQVTFLSPAEDESSREVFGRIKKLNIVPELKKRAKTHTYFDMSLMGVNRNISSKPSFLGRSSSHCLPSSRKQGSMTARSFIFERDDSNSRSTTSDLEDSSEAIQRENRARTASVKFSNSQRKTLPQNSSPVMKSDTSLFDILKRTSLTSKRRTVDNVVTQTESILASFKLAKKPVKPKEDRIL</sequence>
<feature type="compositionally biased region" description="Basic and acidic residues" evidence="1">
    <location>
        <begin position="165"/>
        <end position="188"/>
    </location>
</feature>
<name>W9S0Z8_9ROSA</name>
<feature type="compositionally biased region" description="Basic and acidic residues" evidence="1">
    <location>
        <begin position="92"/>
        <end position="105"/>
    </location>
</feature>
<feature type="compositionally biased region" description="Acidic residues" evidence="1">
    <location>
        <begin position="410"/>
        <end position="421"/>
    </location>
</feature>
<feature type="region of interest" description="Disordered" evidence="1">
    <location>
        <begin position="283"/>
        <end position="436"/>
    </location>
</feature>
<feature type="compositionally biased region" description="Basic and acidic residues" evidence="1">
    <location>
        <begin position="118"/>
        <end position="128"/>
    </location>
</feature>
<gene>
    <name evidence="2" type="ORF">L484_021190</name>
</gene>
<dbReference type="STRING" id="981085.W9S0Z8"/>
<dbReference type="KEGG" id="mnt:21404053"/>
<feature type="region of interest" description="Disordered" evidence="1">
    <location>
        <begin position="489"/>
        <end position="517"/>
    </location>
</feature>
<feature type="compositionally biased region" description="Acidic residues" evidence="1">
    <location>
        <begin position="108"/>
        <end position="117"/>
    </location>
</feature>
<reference evidence="3" key="1">
    <citation type="submission" date="2013-01" db="EMBL/GenBank/DDBJ databases">
        <title>Draft Genome Sequence of a Mulberry Tree, Morus notabilis C.K. Schneid.</title>
        <authorList>
            <person name="He N."/>
            <person name="Zhao S."/>
        </authorList>
    </citation>
    <scope>NUCLEOTIDE SEQUENCE</scope>
</reference>
<feature type="compositionally biased region" description="Acidic residues" evidence="1">
    <location>
        <begin position="493"/>
        <end position="517"/>
    </location>
</feature>
<feature type="compositionally biased region" description="Polar residues" evidence="1">
    <location>
        <begin position="332"/>
        <end position="347"/>
    </location>
</feature>
<accession>W9S0Z8</accession>
<dbReference type="AlphaFoldDB" id="W9S0Z8"/>
<dbReference type="PANTHER" id="PTHR36005:SF1">
    <property type="entry name" value="DNA LIGASE-LIKE PROTEIN"/>
    <property type="match status" value="1"/>
</dbReference>
<evidence type="ECO:0000313" key="2">
    <source>
        <dbReference type="EMBL" id="EXC07283.1"/>
    </source>
</evidence>